<sequence>MNSNHVEEIKKEDKKAFKGYIVIIVISGIIGGIIGASSVYLKKIFGEAIPSLLMSIFQVITPFASIVLSILVIIISTKIYNKSRKEYDLWSETNEDDDIIDKIELRLSYILLLTSVNMILGFFFFGIGSTLSVFDNIHYGLSGNFSIINFICLLVGFILCIASSTLIQKKIINLEKEINPLLKGSIYDVKFSKKWLDSCDEAIKLGIYKSAYKAYISVSTTCVILWVICVIGYDIWDFGIAPMVIVTIIWLVQTISYCVESIKQSKVR</sequence>
<feature type="transmembrane region" description="Helical" evidence="1">
    <location>
        <begin position="214"/>
        <end position="233"/>
    </location>
</feature>
<comment type="caution">
    <text evidence="2">The sequence shown here is derived from an EMBL/GenBank/DDBJ whole genome shotgun (WGS) entry which is preliminary data.</text>
</comment>
<keyword evidence="1" id="KW-1133">Transmembrane helix</keyword>
<feature type="transmembrane region" description="Helical" evidence="1">
    <location>
        <begin position="52"/>
        <end position="75"/>
    </location>
</feature>
<dbReference type="RefSeq" id="WP_039681158.1">
    <property type="nucleotide sequence ID" value="NZ_JAWGXO010000016.1"/>
</dbReference>
<feature type="transmembrane region" description="Helical" evidence="1">
    <location>
        <begin position="147"/>
        <end position="167"/>
    </location>
</feature>
<dbReference type="EMBL" id="JWHR01000145">
    <property type="protein sequence ID" value="KHS55801.1"/>
    <property type="molecule type" value="Genomic_DNA"/>
</dbReference>
<keyword evidence="3" id="KW-1185">Reference proteome</keyword>
<feature type="transmembrane region" description="Helical" evidence="1">
    <location>
        <begin position="239"/>
        <end position="259"/>
    </location>
</feature>
<feature type="transmembrane region" description="Helical" evidence="1">
    <location>
        <begin position="109"/>
        <end position="127"/>
    </location>
</feature>
<dbReference type="SUPFAM" id="SSF103473">
    <property type="entry name" value="MFS general substrate transporter"/>
    <property type="match status" value="1"/>
</dbReference>
<proteinExistence type="predicted"/>
<evidence type="ECO:0000256" key="1">
    <source>
        <dbReference type="SAM" id="Phobius"/>
    </source>
</evidence>
<gene>
    <name evidence="2" type="ORF">QX51_17325</name>
</gene>
<name>A0A0B3VGD1_9FIRM</name>
<dbReference type="STRING" id="1577792.QX51_17325"/>
<keyword evidence="1" id="KW-0812">Transmembrane</keyword>
<evidence type="ECO:0000313" key="2">
    <source>
        <dbReference type="EMBL" id="KHS55801.1"/>
    </source>
</evidence>
<dbReference type="OrthoDB" id="1777828at2"/>
<protein>
    <submittedName>
        <fullName evidence="2">Uncharacterized protein</fullName>
    </submittedName>
</protein>
<dbReference type="InterPro" id="IPR036259">
    <property type="entry name" value="MFS_trans_sf"/>
</dbReference>
<reference evidence="2 3" key="1">
    <citation type="submission" date="2014-12" db="EMBL/GenBank/DDBJ databases">
        <title>Draft genome sequence of Terrisporobacter sp. 08-306576, isolated from the blood culture of a bacteremia patient.</title>
        <authorList>
            <person name="Lund L.C."/>
            <person name="Sydenham T.V."/>
            <person name="Hogh S.V."/>
            <person name="Skov M.N."/>
            <person name="Kemp M."/>
            <person name="Justesen U.S."/>
        </authorList>
    </citation>
    <scope>NUCLEOTIDE SEQUENCE [LARGE SCALE GENOMIC DNA]</scope>
    <source>
        <strain evidence="2 3">08-306576</strain>
    </source>
</reference>
<organism evidence="2 3">
    <name type="scientific">Terrisporobacter othiniensis</name>
    <dbReference type="NCBI Taxonomy" id="1577792"/>
    <lineage>
        <taxon>Bacteria</taxon>
        <taxon>Bacillati</taxon>
        <taxon>Bacillota</taxon>
        <taxon>Clostridia</taxon>
        <taxon>Peptostreptococcales</taxon>
        <taxon>Peptostreptococcaceae</taxon>
        <taxon>Terrisporobacter</taxon>
    </lineage>
</organism>
<accession>A0A0B3VGD1</accession>
<dbReference type="InterPro" id="IPR021509">
    <property type="entry name" value="DUF3169"/>
</dbReference>
<evidence type="ECO:0000313" key="3">
    <source>
        <dbReference type="Proteomes" id="UP000031189"/>
    </source>
</evidence>
<feature type="transmembrane region" description="Helical" evidence="1">
    <location>
        <begin position="20"/>
        <end position="40"/>
    </location>
</feature>
<dbReference type="Pfam" id="PF11368">
    <property type="entry name" value="DUF3169"/>
    <property type="match status" value="1"/>
</dbReference>
<dbReference type="AlphaFoldDB" id="A0A0B3VGD1"/>
<keyword evidence="1" id="KW-0472">Membrane</keyword>
<dbReference type="Proteomes" id="UP000031189">
    <property type="component" value="Unassembled WGS sequence"/>
</dbReference>